<dbReference type="VEuPathDB" id="PlasmoDB:C922_02106"/>
<feature type="compositionally biased region" description="Acidic residues" evidence="1">
    <location>
        <begin position="61"/>
        <end position="74"/>
    </location>
</feature>
<gene>
    <name evidence="2" type="ORF">C922_02106</name>
</gene>
<accession>W7A6I1</accession>
<reference evidence="2 3" key="1">
    <citation type="submission" date="2013-02" db="EMBL/GenBank/DDBJ databases">
        <title>The Genome Sequence of Plasmodium inui San Antonio 1.</title>
        <authorList>
            <consortium name="The Broad Institute Genome Sequencing Platform"/>
            <consortium name="The Broad Institute Genome Sequencing Center for Infectious Disease"/>
            <person name="Neafsey D."/>
            <person name="Cheeseman I."/>
            <person name="Volkman S."/>
            <person name="Adams J."/>
            <person name="Walker B."/>
            <person name="Young S.K."/>
            <person name="Zeng Q."/>
            <person name="Gargeya S."/>
            <person name="Fitzgerald M."/>
            <person name="Haas B."/>
            <person name="Abouelleil A."/>
            <person name="Alvarado L."/>
            <person name="Arachchi H.M."/>
            <person name="Berlin A.M."/>
            <person name="Chapman S.B."/>
            <person name="Dewar J."/>
            <person name="Goldberg J."/>
            <person name="Griggs A."/>
            <person name="Gujja S."/>
            <person name="Hansen M."/>
            <person name="Howarth C."/>
            <person name="Imamovic A."/>
            <person name="Larimer J."/>
            <person name="McCowan C."/>
            <person name="Murphy C."/>
            <person name="Neiman D."/>
            <person name="Pearson M."/>
            <person name="Priest M."/>
            <person name="Roberts A."/>
            <person name="Saif S."/>
            <person name="Shea T."/>
            <person name="Sisk P."/>
            <person name="Sykes S."/>
            <person name="Wortman J."/>
            <person name="Nusbaum C."/>
            <person name="Birren B."/>
        </authorList>
    </citation>
    <scope>NUCLEOTIDE SEQUENCE [LARGE SCALE GENOMIC DNA]</scope>
    <source>
        <strain evidence="2 3">San Antonio 1</strain>
    </source>
</reference>
<dbReference type="Pfam" id="PF19252">
    <property type="entry name" value="HIND"/>
    <property type="match status" value="1"/>
</dbReference>
<keyword evidence="3" id="KW-1185">Reference proteome</keyword>
<dbReference type="InterPro" id="IPR045347">
    <property type="entry name" value="HIND"/>
</dbReference>
<feature type="compositionally biased region" description="Acidic residues" evidence="1">
    <location>
        <begin position="127"/>
        <end position="137"/>
    </location>
</feature>
<evidence type="ECO:0000256" key="1">
    <source>
        <dbReference type="SAM" id="MobiDB-lite"/>
    </source>
</evidence>
<feature type="compositionally biased region" description="Polar residues" evidence="1">
    <location>
        <begin position="91"/>
        <end position="101"/>
    </location>
</feature>
<dbReference type="OrthoDB" id="5583at2759"/>
<feature type="region of interest" description="Disordered" evidence="1">
    <location>
        <begin position="1"/>
        <end position="145"/>
    </location>
</feature>
<dbReference type="Proteomes" id="UP000030640">
    <property type="component" value="Unassembled WGS sequence"/>
</dbReference>
<dbReference type="GO" id="GO:0000398">
    <property type="term" value="P:mRNA splicing, via spliceosome"/>
    <property type="evidence" value="ECO:0007669"/>
    <property type="project" value="InterPro"/>
</dbReference>
<feature type="compositionally biased region" description="Basic and acidic residues" evidence="1">
    <location>
        <begin position="109"/>
        <end position="126"/>
    </location>
</feature>
<dbReference type="GeneID" id="20037380"/>
<evidence type="ECO:0000313" key="3">
    <source>
        <dbReference type="Proteomes" id="UP000030640"/>
    </source>
</evidence>
<sequence length="165" mass="19050">MENENELSIEETNKLREKLGLKKLDVEDKQDKKKKKGVPKNQQDNEPKGRAKNGKSGNKDEGEEDNQEGGDAEEREDKNGRSRTKEPPKGSNKSTKTISQEFNDDIDDVEKWVSKTRNTIDKKLADDEGIQYSDDDEEKGKKKKKKKLIATWLLSMPRWNTRMKN</sequence>
<feature type="compositionally biased region" description="Basic and acidic residues" evidence="1">
    <location>
        <begin position="75"/>
        <end position="88"/>
    </location>
</feature>
<dbReference type="EMBL" id="KI965466">
    <property type="protein sequence ID" value="EUD67400.1"/>
    <property type="molecule type" value="Genomic_DNA"/>
</dbReference>
<name>W7A6I1_9APIC</name>
<dbReference type="GO" id="GO:0046540">
    <property type="term" value="C:U4/U6 x U5 tri-snRNP complex"/>
    <property type="evidence" value="ECO:0007669"/>
    <property type="project" value="InterPro"/>
</dbReference>
<organism evidence="2 3">
    <name type="scientific">Plasmodium inui San Antonio 1</name>
    <dbReference type="NCBI Taxonomy" id="1237626"/>
    <lineage>
        <taxon>Eukaryota</taxon>
        <taxon>Sar</taxon>
        <taxon>Alveolata</taxon>
        <taxon>Apicomplexa</taxon>
        <taxon>Aconoidasida</taxon>
        <taxon>Haemosporida</taxon>
        <taxon>Plasmodiidae</taxon>
        <taxon>Plasmodium</taxon>
        <taxon>Plasmodium (Plasmodium)</taxon>
    </lineage>
</organism>
<proteinExistence type="predicted"/>
<protein>
    <submittedName>
        <fullName evidence="2">Uncharacterized protein</fullName>
    </submittedName>
</protein>
<feature type="compositionally biased region" description="Basic and acidic residues" evidence="1">
    <location>
        <begin position="11"/>
        <end position="31"/>
    </location>
</feature>
<dbReference type="AlphaFoldDB" id="W7A6I1"/>
<dbReference type="RefSeq" id="XP_008815927.1">
    <property type="nucleotide sequence ID" value="XM_008817705.1"/>
</dbReference>
<evidence type="ECO:0000313" key="2">
    <source>
        <dbReference type="EMBL" id="EUD67400.1"/>
    </source>
</evidence>